<evidence type="ECO:0000313" key="4">
    <source>
        <dbReference type="Proteomes" id="UP000703590"/>
    </source>
</evidence>
<dbReference type="RefSeq" id="WP_205458996.1">
    <property type="nucleotide sequence ID" value="NZ_JAFHKK010000012.1"/>
</dbReference>
<keyword evidence="4" id="KW-1185">Reference proteome</keyword>
<comment type="caution">
    <text evidence="3">The sequence shown here is derived from an EMBL/GenBank/DDBJ whole genome shotgun (WGS) entry which is preliminary data.</text>
</comment>
<keyword evidence="3" id="KW-0645">Protease</keyword>
<reference evidence="3 4" key="1">
    <citation type="submission" date="2021-02" db="EMBL/GenBank/DDBJ databases">
        <title>Sulfurospirillum tamanensis sp. nov.</title>
        <authorList>
            <person name="Frolova A."/>
            <person name="Merkel A."/>
            <person name="Slobodkin A."/>
        </authorList>
    </citation>
    <scope>NUCLEOTIDE SEQUENCE [LARGE SCALE GENOMIC DNA]</scope>
    <source>
        <strain evidence="3 4">T05b</strain>
    </source>
</reference>
<name>A0ABS2WS11_9BACT</name>
<feature type="signal peptide" evidence="1">
    <location>
        <begin position="1"/>
        <end position="20"/>
    </location>
</feature>
<sequence length="250" mass="28133">MHRRTFLGLVAASAASMAFAQESSPASVFLHVDELADFESARQRLDRVSRYVGFGNFNIISFDLVLHYARNVSKIGAFTPSELVLFERLFYDATEPYGFFGQRTCEALTAVISEKEVYKVPRSGHYLFQGEALHAFERLQKDVGPTLVLTSGVRSVAKQMSLFLDKISACEGNISLAAKSIAPPGHSYHSIGDFDVGKKGFGYLNFTEEFAKTDEFLTLQQLPYVRTRYLPRNPDGVWFEPWHIQIIKTV</sequence>
<organism evidence="3 4">
    <name type="scientific">Sulfurospirillum tamanense</name>
    <dbReference type="NCBI Taxonomy" id="2813362"/>
    <lineage>
        <taxon>Bacteria</taxon>
        <taxon>Pseudomonadati</taxon>
        <taxon>Campylobacterota</taxon>
        <taxon>Epsilonproteobacteria</taxon>
        <taxon>Campylobacterales</taxon>
        <taxon>Sulfurospirillaceae</taxon>
        <taxon>Sulfurospirillum</taxon>
    </lineage>
</organism>
<dbReference type="Pfam" id="PF02557">
    <property type="entry name" value="VanY"/>
    <property type="match status" value="1"/>
</dbReference>
<dbReference type="Proteomes" id="UP000703590">
    <property type="component" value="Unassembled WGS sequence"/>
</dbReference>
<feature type="domain" description="D-alanyl-D-alanine carboxypeptidase-like core" evidence="2">
    <location>
        <begin position="131"/>
        <end position="245"/>
    </location>
</feature>
<keyword evidence="3" id="KW-0378">Hydrolase</keyword>
<accession>A0ABS2WS11</accession>
<dbReference type="SUPFAM" id="SSF55166">
    <property type="entry name" value="Hedgehog/DD-peptidase"/>
    <property type="match status" value="1"/>
</dbReference>
<reference evidence="3 4" key="3">
    <citation type="submission" date="2021-02" db="EMBL/GenBank/DDBJ databases">
        <authorList>
            <person name="Merkel A.Y."/>
        </authorList>
    </citation>
    <scope>NUCLEOTIDE SEQUENCE [LARGE SCALE GENOMIC DNA]</scope>
    <source>
        <strain evidence="3 4">T05b</strain>
    </source>
</reference>
<feature type="chain" id="PRO_5045251336" evidence="1">
    <location>
        <begin position="21"/>
        <end position="250"/>
    </location>
</feature>
<keyword evidence="1" id="KW-0732">Signal</keyword>
<dbReference type="InterPro" id="IPR052179">
    <property type="entry name" value="DD-CPase-like"/>
</dbReference>
<gene>
    <name evidence="3" type="ORF">JWV37_06610</name>
</gene>
<dbReference type="Gene3D" id="3.30.1380.10">
    <property type="match status" value="1"/>
</dbReference>
<dbReference type="EMBL" id="JAFHKK010000012">
    <property type="protein sequence ID" value="MBN2964444.1"/>
    <property type="molecule type" value="Genomic_DNA"/>
</dbReference>
<dbReference type="PANTHER" id="PTHR34385:SF1">
    <property type="entry name" value="PEPTIDOGLYCAN L-ALANYL-D-GLUTAMATE ENDOPEPTIDASE CWLK"/>
    <property type="match status" value="1"/>
</dbReference>
<dbReference type="GO" id="GO:0004180">
    <property type="term" value="F:carboxypeptidase activity"/>
    <property type="evidence" value="ECO:0007669"/>
    <property type="project" value="UniProtKB-KW"/>
</dbReference>
<dbReference type="InterPro" id="IPR003709">
    <property type="entry name" value="VanY-like_core_dom"/>
</dbReference>
<evidence type="ECO:0000313" key="3">
    <source>
        <dbReference type="EMBL" id="MBN2964444.1"/>
    </source>
</evidence>
<dbReference type="InterPro" id="IPR009045">
    <property type="entry name" value="Zn_M74/Hedgehog-like"/>
</dbReference>
<proteinExistence type="predicted"/>
<dbReference type="PANTHER" id="PTHR34385">
    <property type="entry name" value="D-ALANYL-D-ALANINE CARBOXYPEPTIDASE"/>
    <property type="match status" value="1"/>
</dbReference>
<evidence type="ECO:0000256" key="1">
    <source>
        <dbReference type="SAM" id="SignalP"/>
    </source>
</evidence>
<protein>
    <submittedName>
        <fullName evidence="3">D-alanyl-D-alanine carboxypeptidase family protein</fullName>
    </submittedName>
</protein>
<keyword evidence="3" id="KW-0121">Carboxypeptidase</keyword>
<reference evidence="4" key="2">
    <citation type="submission" date="2021-02" db="EMBL/GenBank/DDBJ databases">
        <title>Sulfurospirillum tamanensis sp. nov.</title>
        <authorList>
            <person name="Merkel A.Y."/>
        </authorList>
    </citation>
    <scope>NUCLEOTIDE SEQUENCE [LARGE SCALE GENOMIC DNA]</scope>
    <source>
        <strain evidence="4">T05b</strain>
    </source>
</reference>
<evidence type="ECO:0000259" key="2">
    <source>
        <dbReference type="Pfam" id="PF02557"/>
    </source>
</evidence>